<accession>A0ABD3E6M2</accession>
<feature type="compositionally biased region" description="Basic and acidic residues" evidence="1">
    <location>
        <begin position="125"/>
        <end position="146"/>
    </location>
</feature>
<proteinExistence type="predicted"/>
<feature type="region of interest" description="Disordered" evidence="1">
    <location>
        <begin position="224"/>
        <end position="248"/>
    </location>
</feature>
<organism evidence="2 3">
    <name type="scientific">Castilleja foliolosa</name>
    <dbReference type="NCBI Taxonomy" id="1961234"/>
    <lineage>
        <taxon>Eukaryota</taxon>
        <taxon>Viridiplantae</taxon>
        <taxon>Streptophyta</taxon>
        <taxon>Embryophyta</taxon>
        <taxon>Tracheophyta</taxon>
        <taxon>Spermatophyta</taxon>
        <taxon>Magnoliopsida</taxon>
        <taxon>eudicotyledons</taxon>
        <taxon>Gunneridae</taxon>
        <taxon>Pentapetalae</taxon>
        <taxon>asterids</taxon>
        <taxon>lamiids</taxon>
        <taxon>Lamiales</taxon>
        <taxon>Orobanchaceae</taxon>
        <taxon>Pedicularideae</taxon>
        <taxon>Castillejinae</taxon>
        <taxon>Castilleja</taxon>
    </lineage>
</organism>
<evidence type="ECO:0000256" key="1">
    <source>
        <dbReference type="SAM" id="MobiDB-lite"/>
    </source>
</evidence>
<feature type="compositionally biased region" description="Basic and acidic residues" evidence="1">
    <location>
        <begin position="230"/>
        <end position="244"/>
    </location>
</feature>
<dbReference type="AlphaFoldDB" id="A0ABD3E6M2"/>
<feature type="compositionally biased region" description="Basic residues" evidence="1">
    <location>
        <begin position="193"/>
        <end position="206"/>
    </location>
</feature>
<feature type="region of interest" description="Disordered" evidence="1">
    <location>
        <begin position="1"/>
        <end position="21"/>
    </location>
</feature>
<dbReference type="EMBL" id="JAVIJP010000007">
    <property type="protein sequence ID" value="KAL3650130.1"/>
    <property type="molecule type" value="Genomic_DNA"/>
</dbReference>
<sequence length="409" mass="45449">MSKLLPDSSPPQPLSLDYDYDEEIYDRKQEEVEEDEEKQMEAVEDDVDMRIELINESEEKPSSFDLVGPSAVNTDYDKKTEEDEEEKQMETVKNDVEMRIELIGESEEKVPSFDLVGPGDVNTDDYAKKTEDRRDVGPLEERKFEGQDGNLEVEIDNKLTESEGRKGKGSMEKDEKVNEKFTTPPPSKDKGSKGRGKRKTSGALKFPRKKKELIIDEKIDQEKLLPGPVGDDKAVVSSGDKEQSGELNNDAKQVAAESNEEQIVGDVKIVNVVASTEVVSDVIDKKIELRSVTIYSDPVGENHNQATTVGDDGELKHEKGEIADEVKKEKDACVVDGGAQSDKGLSGEDEKIWKKMGAIRAIVGYKGPKGDSYMEELKALYLFTGIEPPADSADFQNKLCFLMSVIGLK</sequence>
<name>A0ABD3E6M2_9LAMI</name>
<gene>
    <name evidence="2" type="ORF">CASFOL_006533</name>
</gene>
<reference evidence="3" key="1">
    <citation type="journal article" date="2024" name="IScience">
        <title>Strigolactones Initiate the Formation of Haustorium-like Structures in Castilleja.</title>
        <authorList>
            <person name="Buerger M."/>
            <person name="Peterson D."/>
            <person name="Chory J."/>
        </authorList>
    </citation>
    <scope>NUCLEOTIDE SEQUENCE [LARGE SCALE GENOMIC DNA]</scope>
</reference>
<dbReference type="PANTHER" id="PTHR37198">
    <property type="entry name" value="NUCLEOLIN"/>
    <property type="match status" value="1"/>
</dbReference>
<keyword evidence="3" id="KW-1185">Reference proteome</keyword>
<feature type="compositionally biased region" description="Basic and acidic residues" evidence="1">
    <location>
        <begin position="155"/>
        <end position="179"/>
    </location>
</feature>
<feature type="region of interest" description="Disordered" evidence="1">
    <location>
        <begin position="103"/>
        <end position="206"/>
    </location>
</feature>
<protein>
    <submittedName>
        <fullName evidence="2">Uncharacterized protein</fullName>
    </submittedName>
</protein>
<comment type="caution">
    <text evidence="2">The sequence shown here is derived from an EMBL/GenBank/DDBJ whole genome shotgun (WGS) entry which is preliminary data.</text>
</comment>
<dbReference type="PANTHER" id="PTHR37198:SF1">
    <property type="entry name" value="NUCLEOLIN"/>
    <property type="match status" value="1"/>
</dbReference>
<dbReference type="Proteomes" id="UP001632038">
    <property type="component" value="Unassembled WGS sequence"/>
</dbReference>
<evidence type="ECO:0000313" key="2">
    <source>
        <dbReference type="EMBL" id="KAL3650130.1"/>
    </source>
</evidence>
<feature type="region of interest" description="Disordered" evidence="1">
    <location>
        <begin position="56"/>
        <end position="91"/>
    </location>
</feature>
<evidence type="ECO:0000313" key="3">
    <source>
        <dbReference type="Proteomes" id="UP001632038"/>
    </source>
</evidence>